<evidence type="ECO:0000313" key="3">
    <source>
        <dbReference type="Proteomes" id="UP000037020"/>
    </source>
</evidence>
<evidence type="ECO:0000256" key="1">
    <source>
        <dbReference type="SAM" id="MobiDB-lite"/>
    </source>
</evidence>
<dbReference type="EMBL" id="LGUT01002132">
    <property type="protein sequence ID" value="KOG87602.1"/>
    <property type="molecule type" value="Genomic_DNA"/>
</dbReference>
<proteinExistence type="predicted"/>
<accession>A0ABR5J2E5</accession>
<feature type="region of interest" description="Disordered" evidence="1">
    <location>
        <begin position="568"/>
        <end position="594"/>
    </location>
</feature>
<feature type="region of interest" description="Disordered" evidence="1">
    <location>
        <begin position="23"/>
        <end position="69"/>
    </location>
</feature>
<evidence type="ECO:0008006" key="4">
    <source>
        <dbReference type="Google" id="ProtNLM"/>
    </source>
</evidence>
<feature type="non-terminal residue" evidence="2">
    <location>
        <position position="1"/>
    </location>
</feature>
<evidence type="ECO:0000313" key="2">
    <source>
        <dbReference type="EMBL" id="KOG87602.1"/>
    </source>
</evidence>
<protein>
    <recommendedName>
        <fullName evidence="4">Lantibiotic dehydratase N-terminal domain-containing protein</fullName>
    </recommendedName>
</protein>
<organism evidence="2 3">
    <name type="scientific">Streptomyces varsoviensis</name>
    <dbReference type="NCBI Taxonomy" id="67373"/>
    <lineage>
        <taxon>Bacteria</taxon>
        <taxon>Bacillati</taxon>
        <taxon>Actinomycetota</taxon>
        <taxon>Actinomycetes</taxon>
        <taxon>Kitasatosporales</taxon>
        <taxon>Streptomycetaceae</taxon>
        <taxon>Streptomyces</taxon>
    </lineage>
</organism>
<sequence>GTAAELTARAAELSDRCHEAIGALSGPGAKLSEPAAKPSDPAAGLSGPAAEQSEPAAKPSRPDAGLSDPAVKPKLVALRRAVHQLRDPARLLADPLVTAALSPELVREIGDFGPATVRLRAERARLPAVLADAERAVGERLREISAEPRFGQGLAHASPTLYAVARRRAPGRKELIRLAVYAARAAVKTSPFSTFTASGLGRYVPDGPALRWTATDDARSVVELDLSALTPLAAALTEPAEATVRVNPSARLVDGSVRFLGPAPSEELLSLPLTPPLRHCLRAAAARPTLAALTASLPVPPEKAAGYVRSLLAAGVLLTRPGPDFDEHGIDPLGRLAERAPALRPLRETLRAYESANGAGRLALGPVLRERLTDLGIDGRPRDVVTEQSVIPGTVAEAGLPAWRNTLDELAAACRLLAVFDHTLPFKLAVAAFVRDRFGADAPVPFDRFYAELVRDGHEVTRLHPAAVAFDMNGLTATLAASPVPEVRHLAGLIATIRHALPDRSRLARILDAAPPWVRPPGPVAVYAQYDAADDHLIVNAVNSGFGRGRSQVRRLLRHVSEDEPLPVDVPLSADAPLPLPGGRGPRPTDPAPPTYAEFDQSLATSLNPVLFCSTGVRPCGPCMAGCRMSGSYRRSWGCWSRRSARTRSCCGRISRCAMTRAPGAGRGACCTRRGSRSAAWCCGARPGWPRRGRCRAARPASPTRISC</sequence>
<name>A0ABR5J2E5_9ACTN</name>
<reference evidence="2 3" key="1">
    <citation type="submission" date="2015-07" db="EMBL/GenBank/DDBJ databases">
        <authorList>
            <person name="Ju K.-S."/>
            <person name="Doroghazi J.R."/>
            <person name="Metcalf W.W."/>
        </authorList>
    </citation>
    <scope>NUCLEOTIDE SEQUENCE [LARGE SCALE GENOMIC DNA]</scope>
    <source>
        <strain evidence="2 3">NRRL B-3589</strain>
    </source>
</reference>
<gene>
    <name evidence="2" type="ORF">ADK38_24515</name>
</gene>
<dbReference type="Proteomes" id="UP000037020">
    <property type="component" value="Unassembled WGS sequence"/>
</dbReference>
<keyword evidence="3" id="KW-1185">Reference proteome</keyword>
<comment type="caution">
    <text evidence="2">The sequence shown here is derived from an EMBL/GenBank/DDBJ whole genome shotgun (WGS) entry which is preliminary data.</text>
</comment>